<dbReference type="PROSITE" id="PS50041">
    <property type="entry name" value="C_TYPE_LECTIN_2"/>
    <property type="match status" value="1"/>
</dbReference>
<evidence type="ECO:0000313" key="1">
    <source>
        <dbReference type="EMBL" id="CAD7223404.1"/>
    </source>
</evidence>
<organism evidence="1">
    <name type="scientific">Cyprideis torosa</name>
    <dbReference type="NCBI Taxonomy" id="163714"/>
    <lineage>
        <taxon>Eukaryota</taxon>
        <taxon>Metazoa</taxon>
        <taxon>Ecdysozoa</taxon>
        <taxon>Arthropoda</taxon>
        <taxon>Crustacea</taxon>
        <taxon>Oligostraca</taxon>
        <taxon>Ostracoda</taxon>
        <taxon>Podocopa</taxon>
        <taxon>Podocopida</taxon>
        <taxon>Cytherocopina</taxon>
        <taxon>Cytheroidea</taxon>
        <taxon>Cytherideidae</taxon>
        <taxon>Cyprideis</taxon>
    </lineage>
</organism>
<dbReference type="EMBL" id="OB660195">
    <property type="protein sequence ID" value="CAD7223404.1"/>
    <property type="molecule type" value="Genomic_DNA"/>
</dbReference>
<dbReference type="Gene3D" id="3.10.100.10">
    <property type="entry name" value="Mannose-Binding Protein A, subunit A"/>
    <property type="match status" value="1"/>
</dbReference>
<dbReference type="OrthoDB" id="6344129at2759"/>
<dbReference type="PANTHER" id="PTHR22803">
    <property type="entry name" value="MANNOSE, PHOSPHOLIPASE, LECTIN RECEPTOR RELATED"/>
    <property type="match status" value="1"/>
</dbReference>
<dbReference type="InterPro" id="IPR050111">
    <property type="entry name" value="C-type_lectin/snaclec_domain"/>
</dbReference>
<gene>
    <name evidence="1" type="ORF">CTOB1V02_LOCUS1389</name>
</gene>
<dbReference type="CDD" id="cd00037">
    <property type="entry name" value="CLECT"/>
    <property type="match status" value="1"/>
</dbReference>
<dbReference type="InterPro" id="IPR016187">
    <property type="entry name" value="CTDL_fold"/>
</dbReference>
<dbReference type="Pfam" id="PF00059">
    <property type="entry name" value="Lectin_C"/>
    <property type="match status" value="1"/>
</dbReference>
<dbReference type="AlphaFoldDB" id="A0A7R8W257"/>
<dbReference type="InterPro" id="IPR016186">
    <property type="entry name" value="C-type_lectin-like/link_sf"/>
</dbReference>
<protein>
    <submittedName>
        <fullName evidence="1">Uncharacterized protein</fullName>
    </submittedName>
</protein>
<name>A0A7R8W257_9CRUS</name>
<sequence length="193" mass="21349">MDETVVLNASEQSTVPSGCAALSGLELSRCLIKAVYNQCSAVQSSPDCECCQTIVPNDASFIYAAEGRVCPVGWNYYSHTAKCYLLNTTKTFWQEAENTCVSYGAHLASIHDKEEADFISGLSTDHVWLGGSDVDTETVWVWTDGSPLDYAPWPPDQPGFQTTANWMSMRSSVILDRLATHTFQFMCKKDVTY</sequence>
<accession>A0A7R8W257</accession>
<dbReference type="SUPFAM" id="SSF56436">
    <property type="entry name" value="C-type lectin-like"/>
    <property type="match status" value="1"/>
</dbReference>
<reference evidence="1" key="1">
    <citation type="submission" date="2020-11" db="EMBL/GenBank/DDBJ databases">
        <authorList>
            <person name="Tran Van P."/>
        </authorList>
    </citation>
    <scope>NUCLEOTIDE SEQUENCE</scope>
</reference>
<dbReference type="InterPro" id="IPR001304">
    <property type="entry name" value="C-type_lectin-like"/>
</dbReference>
<proteinExistence type="predicted"/>
<dbReference type="SMART" id="SM00034">
    <property type="entry name" value="CLECT"/>
    <property type="match status" value="1"/>
</dbReference>